<protein>
    <submittedName>
        <fullName evidence="1">Uncharacterized protein</fullName>
    </submittedName>
</protein>
<dbReference type="OrthoDB" id="2429120at2759"/>
<evidence type="ECO:0000313" key="1">
    <source>
        <dbReference type="EMBL" id="OBZ81599.1"/>
    </source>
</evidence>
<evidence type="ECO:0000313" key="2">
    <source>
        <dbReference type="Proteomes" id="UP000093000"/>
    </source>
</evidence>
<comment type="caution">
    <text evidence="1">The sequence shown here is derived from an EMBL/GenBank/DDBJ whole genome shotgun (WGS) entry which is preliminary data.</text>
</comment>
<dbReference type="AlphaFoldDB" id="A0A1C7MYW7"/>
<gene>
    <name evidence="1" type="ORF">A0J61_10353</name>
</gene>
<name>A0A1C7MYW7_9FUNG</name>
<sequence>MLPPGPLIESFINAAKEAKTIARMRDFVSQNFYTLQMENMTEQEKSDMIRDFKREAHSCGVEVCLLDIVWKQKGKRKADEIAVEVSESSRSKSRTTASSKSTGVSSFLSMLPSFEDQLKLNEKWMVDDTDVSSELALIRRKCIEKHRQGISMKSAESLTLGSIFFFSKDRNKSVTCFFNLATHKRILSSLDLKEKEYELPSVVDSWLTALKKEAKGDNLKTLRLMLRSLLNSREADDDDDLMLVASALFSLVPKHRTWSASCVVEDTFVKNQIADVIDVILGQSDDISMHYEWCNKKLSICVLKPDYTLSIEGRQAVNVEFFVVEVKTPSRNRNSNDFVKMGFILKFMLDNMVKHGMKKPKAFGLLVDGFNCYLYKMQLLYEAIYEMTEMESFALPRSADELPLLKDFLQSMLRVKAFASEAFEELESAAADADPQLLSRCRFAA</sequence>
<proteinExistence type="predicted"/>
<dbReference type="Proteomes" id="UP000093000">
    <property type="component" value="Unassembled WGS sequence"/>
</dbReference>
<reference evidence="1 2" key="1">
    <citation type="submission" date="2016-03" db="EMBL/GenBank/DDBJ databases">
        <title>Choanephora cucurbitarum.</title>
        <authorList>
            <person name="Min B."/>
            <person name="Park H."/>
            <person name="Park J.-H."/>
            <person name="Shin H.-D."/>
            <person name="Choi I.-G."/>
        </authorList>
    </citation>
    <scope>NUCLEOTIDE SEQUENCE [LARGE SCALE GENOMIC DNA]</scope>
    <source>
        <strain evidence="1 2">KUS-F28377</strain>
    </source>
</reference>
<dbReference type="EMBL" id="LUGH01001131">
    <property type="protein sequence ID" value="OBZ81599.1"/>
    <property type="molecule type" value="Genomic_DNA"/>
</dbReference>
<dbReference type="InParanoid" id="A0A1C7MYW7"/>
<dbReference type="STRING" id="101091.A0A1C7MYW7"/>
<keyword evidence="2" id="KW-1185">Reference proteome</keyword>
<accession>A0A1C7MYW7</accession>
<organism evidence="1 2">
    <name type="scientific">Choanephora cucurbitarum</name>
    <dbReference type="NCBI Taxonomy" id="101091"/>
    <lineage>
        <taxon>Eukaryota</taxon>
        <taxon>Fungi</taxon>
        <taxon>Fungi incertae sedis</taxon>
        <taxon>Mucoromycota</taxon>
        <taxon>Mucoromycotina</taxon>
        <taxon>Mucoromycetes</taxon>
        <taxon>Mucorales</taxon>
        <taxon>Mucorineae</taxon>
        <taxon>Choanephoraceae</taxon>
        <taxon>Choanephoroideae</taxon>
        <taxon>Choanephora</taxon>
    </lineage>
</organism>